<protein>
    <submittedName>
        <fullName evidence="2">Phosphotransferase</fullName>
    </submittedName>
</protein>
<organism evidence="2 3">
    <name type="scientific">Paenibacillus phytohabitans</name>
    <dbReference type="NCBI Taxonomy" id="2654978"/>
    <lineage>
        <taxon>Bacteria</taxon>
        <taxon>Bacillati</taxon>
        <taxon>Bacillota</taxon>
        <taxon>Bacilli</taxon>
        <taxon>Bacillales</taxon>
        <taxon>Paenibacillaceae</taxon>
        <taxon>Paenibacillus</taxon>
    </lineage>
</organism>
<comment type="caution">
    <text evidence="2">The sequence shown here is derived from an EMBL/GenBank/DDBJ whole genome shotgun (WGS) entry which is preliminary data.</text>
</comment>
<name>A0ABX1YJN6_9BACL</name>
<dbReference type="Pfam" id="PF01636">
    <property type="entry name" value="APH"/>
    <property type="match status" value="1"/>
</dbReference>
<sequence length="343" mass="38674">MMLTNYKLNFEKLCATYNLGSLRTEPEQIFGGFLHRMYRMTTDQAEYAVKALNPQIMLRESVMNNLTAAEKAAELASRHGINALPALLHEGSCVHEVDGQYYLLFPWIEGRSISAGNAGLEHCVTMGEALAAIHATDFSPLHNELHRDSTAEQLQTDWKGYAVQGQVMDLPWSASLMDALDKLYRYEELVNAAMPILNGNRIISHRDLDPKNVLWDHDGRPVIIDWEAAGWINPAQELVEVALYWSDFESGHIRKEAFCALIQAYRNHGGGTRDPWPEVLSSGYHGKLGWLDYSIRRSLGLEGPDEAERELGTSQVLPTLQALKDYEAFIPLCLQWLTNLSMK</sequence>
<gene>
    <name evidence="2" type="ORF">GC101_19555</name>
</gene>
<dbReference type="SUPFAM" id="SSF56112">
    <property type="entry name" value="Protein kinase-like (PK-like)"/>
    <property type="match status" value="1"/>
</dbReference>
<dbReference type="Proteomes" id="UP000596857">
    <property type="component" value="Unassembled WGS sequence"/>
</dbReference>
<evidence type="ECO:0000259" key="1">
    <source>
        <dbReference type="Pfam" id="PF01636"/>
    </source>
</evidence>
<dbReference type="EMBL" id="WHOB01000059">
    <property type="protein sequence ID" value="NOU81063.1"/>
    <property type="molecule type" value="Genomic_DNA"/>
</dbReference>
<reference evidence="2 3" key="1">
    <citation type="submission" date="2019-10" db="EMBL/GenBank/DDBJ databases">
        <title>Description of Paenibacillus terricola sp. nov.</title>
        <authorList>
            <person name="Carlier A."/>
            <person name="Qi S."/>
        </authorList>
    </citation>
    <scope>NUCLEOTIDE SEQUENCE [LARGE SCALE GENOMIC DNA]</scope>
    <source>
        <strain evidence="2 3">LMG 31459</strain>
    </source>
</reference>
<feature type="domain" description="Aminoglycoside phosphotransferase" evidence="1">
    <location>
        <begin position="28"/>
        <end position="258"/>
    </location>
</feature>
<dbReference type="InterPro" id="IPR002575">
    <property type="entry name" value="Aminoglycoside_PTrfase"/>
</dbReference>
<evidence type="ECO:0000313" key="3">
    <source>
        <dbReference type="Proteomes" id="UP000596857"/>
    </source>
</evidence>
<proteinExistence type="predicted"/>
<dbReference type="Gene3D" id="3.90.1200.10">
    <property type="match status" value="1"/>
</dbReference>
<keyword evidence="3" id="KW-1185">Reference proteome</keyword>
<evidence type="ECO:0000313" key="2">
    <source>
        <dbReference type="EMBL" id="NOU81063.1"/>
    </source>
</evidence>
<dbReference type="InterPro" id="IPR011009">
    <property type="entry name" value="Kinase-like_dom_sf"/>
</dbReference>
<accession>A0ABX1YJN6</accession>